<sequence length="119" mass="14628">MTVDYCIETQTPFHKNGYIHWWERDKHHNLRLDLFNWAGEISRALEHMSIGRKLLYDMHDQYPIRRGTTLPVLIYDFEEQRWKEPPSEHEMFLALCRKRVYNRLKNQYNAPINQLRKIL</sequence>
<evidence type="ECO:0000313" key="2">
    <source>
        <dbReference type="Proteomes" id="UP000320940"/>
    </source>
</evidence>
<reference evidence="2" key="1">
    <citation type="submission" date="2019-06" db="EMBL/GenBank/DDBJ databases">
        <title>Complete genome of the novel Klebsiella pneumoniae phage Marfa.</title>
        <authorList>
            <person name="Harb L."/>
            <person name="Boeckman J."/>
            <person name="Newkirk H."/>
            <person name="Liu M."/>
            <person name="Gill J."/>
            <person name="Ramsey J."/>
        </authorList>
    </citation>
    <scope>NUCLEOTIDE SEQUENCE [LARGE SCALE GENOMIC DNA]</scope>
</reference>
<protein>
    <submittedName>
        <fullName evidence="1">Uncharacterized protein</fullName>
    </submittedName>
</protein>
<name>A0A4Y5TQW6_9CAUD</name>
<dbReference type="Proteomes" id="UP000320940">
    <property type="component" value="Segment"/>
</dbReference>
<proteinExistence type="predicted"/>
<keyword evidence="2" id="KW-1185">Reference proteome</keyword>
<evidence type="ECO:0000313" key="1">
    <source>
        <dbReference type="EMBL" id="QDB71778.1"/>
    </source>
</evidence>
<organism evidence="1 2">
    <name type="scientific">Klebsiella phage Marfa</name>
    <dbReference type="NCBI Taxonomy" id="2587809"/>
    <lineage>
        <taxon>Viruses</taxon>
        <taxon>Duplodnaviria</taxon>
        <taxon>Heunggongvirae</taxon>
        <taxon>Uroviricota</taxon>
        <taxon>Caudoviricetes</taxon>
        <taxon>Marfavirus</taxon>
        <taxon>Marfavirus marfa</taxon>
    </lineage>
</organism>
<gene>
    <name evidence="1" type="ORF">CPT_Marfa_123</name>
</gene>
<dbReference type="EMBL" id="MN044033">
    <property type="protein sequence ID" value="QDB71778.1"/>
    <property type="molecule type" value="Genomic_DNA"/>
</dbReference>
<accession>A0A4Y5TQW6</accession>